<gene>
    <name evidence="3" type="ORF">CAC42_6396</name>
</gene>
<accession>A0A2K1QN06</accession>
<sequence>MPLTYDPEFAAAFGPLASKLASLPKPAKHDIDGRRQLLANLFSGPPVPIPASVTHTTHTIRSCPPLTLHRFFPTAWQTSPPPRSPALLHTHGGGYFAMTVTQAASSIAAYVAASGVQILSVDYRLAPEDAFPAALDDAFAALQHLHAHAGTFDLDLSRLAVFGESAGGGLAAALAIRARDEALSPPLSRQVLVYPMLDFRTVTSGGSLAFWSGEDNETGWAAYLGRERYEKGLKDGQVEAWASPSCVESVEGLPPLYIECPQLDIFCVEDVAYAKRFLEAGIETELHVVPGLPHGFEALGAGTKAAERAMEQRVRVMKSL</sequence>
<dbReference type="InterPro" id="IPR050300">
    <property type="entry name" value="GDXG_lipolytic_enzyme"/>
</dbReference>
<dbReference type="EMBL" id="NKHZ01000058">
    <property type="protein sequence ID" value="PNS16289.1"/>
    <property type="molecule type" value="Genomic_DNA"/>
</dbReference>
<dbReference type="Pfam" id="PF07859">
    <property type="entry name" value="Abhydrolase_3"/>
    <property type="match status" value="1"/>
</dbReference>
<reference evidence="3 4" key="1">
    <citation type="submission" date="2017-06" db="EMBL/GenBank/DDBJ databases">
        <title>Draft genome sequence of a variant of Elsinoe murrayae.</title>
        <authorList>
            <person name="Cheng Q."/>
        </authorList>
    </citation>
    <scope>NUCLEOTIDE SEQUENCE [LARGE SCALE GENOMIC DNA]</scope>
    <source>
        <strain evidence="3 4">CQ-2017a</strain>
    </source>
</reference>
<dbReference type="PANTHER" id="PTHR48081:SF8">
    <property type="entry name" value="ALPHA_BETA HYDROLASE FOLD-3 DOMAIN-CONTAINING PROTEIN-RELATED"/>
    <property type="match status" value="1"/>
</dbReference>
<organism evidence="3 4">
    <name type="scientific">Sphaceloma murrayae</name>
    <dbReference type="NCBI Taxonomy" id="2082308"/>
    <lineage>
        <taxon>Eukaryota</taxon>
        <taxon>Fungi</taxon>
        <taxon>Dikarya</taxon>
        <taxon>Ascomycota</taxon>
        <taxon>Pezizomycotina</taxon>
        <taxon>Dothideomycetes</taxon>
        <taxon>Dothideomycetidae</taxon>
        <taxon>Myriangiales</taxon>
        <taxon>Elsinoaceae</taxon>
        <taxon>Sphaceloma</taxon>
    </lineage>
</organism>
<dbReference type="Proteomes" id="UP000243797">
    <property type="component" value="Unassembled WGS sequence"/>
</dbReference>
<dbReference type="InterPro" id="IPR013094">
    <property type="entry name" value="AB_hydrolase_3"/>
</dbReference>
<evidence type="ECO:0000256" key="1">
    <source>
        <dbReference type="ARBA" id="ARBA00022801"/>
    </source>
</evidence>
<evidence type="ECO:0000259" key="2">
    <source>
        <dbReference type="Pfam" id="PF07859"/>
    </source>
</evidence>
<comment type="caution">
    <text evidence="3">The sequence shown here is derived from an EMBL/GenBank/DDBJ whole genome shotgun (WGS) entry which is preliminary data.</text>
</comment>
<keyword evidence="4" id="KW-1185">Reference proteome</keyword>
<dbReference type="OrthoDB" id="433474at2759"/>
<proteinExistence type="predicted"/>
<dbReference type="GO" id="GO:0016787">
    <property type="term" value="F:hydrolase activity"/>
    <property type="evidence" value="ECO:0007669"/>
    <property type="project" value="UniProtKB-KW"/>
</dbReference>
<dbReference type="AlphaFoldDB" id="A0A2K1QN06"/>
<dbReference type="SUPFAM" id="SSF53474">
    <property type="entry name" value="alpha/beta-Hydrolases"/>
    <property type="match status" value="1"/>
</dbReference>
<evidence type="ECO:0000313" key="3">
    <source>
        <dbReference type="EMBL" id="PNS16289.1"/>
    </source>
</evidence>
<dbReference type="PANTHER" id="PTHR48081">
    <property type="entry name" value="AB HYDROLASE SUPERFAMILY PROTEIN C4A8.06C"/>
    <property type="match status" value="1"/>
</dbReference>
<dbReference type="STRING" id="2082308.A0A2K1QN06"/>
<protein>
    <submittedName>
        <fullName evidence="3">Hormone-sensitive lipase</fullName>
    </submittedName>
</protein>
<keyword evidence="1" id="KW-0378">Hydrolase</keyword>
<dbReference type="InParanoid" id="A0A2K1QN06"/>
<evidence type="ECO:0000313" key="4">
    <source>
        <dbReference type="Proteomes" id="UP000243797"/>
    </source>
</evidence>
<dbReference type="Gene3D" id="3.40.50.1820">
    <property type="entry name" value="alpha/beta hydrolase"/>
    <property type="match status" value="1"/>
</dbReference>
<dbReference type="InterPro" id="IPR029058">
    <property type="entry name" value="AB_hydrolase_fold"/>
</dbReference>
<name>A0A2K1QN06_9PEZI</name>
<feature type="domain" description="Alpha/beta hydrolase fold-3" evidence="2">
    <location>
        <begin position="87"/>
        <end position="297"/>
    </location>
</feature>